<dbReference type="Pfam" id="PF10210">
    <property type="entry name" value="MRP-S32"/>
    <property type="match status" value="1"/>
</dbReference>
<evidence type="ECO:0000313" key="1">
    <source>
        <dbReference type="Proteomes" id="UP000046393"/>
    </source>
</evidence>
<dbReference type="WBParaSite" id="SMUV_0000712101-mRNA-1">
    <property type="protein sequence ID" value="SMUV_0000712101-mRNA-1"/>
    <property type="gene ID" value="SMUV_0000712101"/>
</dbReference>
<organism evidence="1 2">
    <name type="scientific">Syphacia muris</name>
    <dbReference type="NCBI Taxonomy" id="451379"/>
    <lineage>
        <taxon>Eukaryota</taxon>
        <taxon>Metazoa</taxon>
        <taxon>Ecdysozoa</taxon>
        <taxon>Nematoda</taxon>
        <taxon>Chromadorea</taxon>
        <taxon>Rhabditida</taxon>
        <taxon>Spirurina</taxon>
        <taxon>Oxyuridomorpha</taxon>
        <taxon>Oxyuroidea</taxon>
        <taxon>Oxyuridae</taxon>
        <taxon>Syphacia</taxon>
    </lineage>
</organism>
<dbReference type="InterPro" id="IPR019346">
    <property type="entry name" value="Ribosomal_mL42"/>
</dbReference>
<reference evidence="2" key="1">
    <citation type="submission" date="2017-02" db="UniProtKB">
        <authorList>
            <consortium name="WormBaseParasite"/>
        </authorList>
    </citation>
    <scope>IDENTIFICATION</scope>
</reference>
<accession>A0A0N5AQZ3</accession>
<dbReference type="Proteomes" id="UP000046393">
    <property type="component" value="Unplaced"/>
</dbReference>
<dbReference type="STRING" id="451379.A0A0N5AQZ3"/>
<protein>
    <submittedName>
        <fullName evidence="2">39S ribosomal protein L42, mitochondrial</fullName>
    </submittedName>
</protein>
<evidence type="ECO:0000313" key="2">
    <source>
        <dbReference type="WBParaSite" id="SMUV_0000712101-mRNA-1"/>
    </source>
</evidence>
<sequence length="135" mass="15528">MLLLQLRRSLCKVVSFNKPLFNLYSSAKTTPASDKDDIDFRKPHTAVLFGDTVVCWHPDPEFPYEHSRPIDLKALKKAEGVVFSSQILESDKLRPKKGPSNSELREIFYTVPQQFVLRPREDRLYGVSAPIPKRK</sequence>
<name>A0A0N5AQZ3_9BILA</name>
<keyword evidence="1" id="KW-1185">Reference proteome</keyword>
<dbReference type="AlphaFoldDB" id="A0A0N5AQZ3"/>
<proteinExistence type="predicted"/>